<dbReference type="Pfam" id="PF00583">
    <property type="entry name" value="Acetyltransf_1"/>
    <property type="match status" value="1"/>
</dbReference>
<keyword evidence="2 4" id="KW-0012">Acyltransferase</keyword>
<dbReference type="InterPro" id="IPR000182">
    <property type="entry name" value="GNAT_dom"/>
</dbReference>
<dbReference type="EMBL" id="JAUSUQ010000002">
    <property type="protein sequence ID" value="MDQ0338021.1"/>
    <property type="molecule type" value="Genomic_DNA"/>
</dbReference>
<dbReference type="Gene3D" id="3.40.630.30">
    <property type="match status" value="1"/>
</dbReference>
<dbReference type="Proteomes" id="UP001232445">
    <property type="component" value="Unassembled WGS sequence"/>
</dbReference>
<feature type="domain" description="N-acetyltransferase" evidence="3">
    <location>
        <begin position="3"/>
        <end position="155"/>
    </location>
</feature>
<dbReference type="RefSeq" id="WP_307335712.1">
    <property type="nucleotide sequence ID" value="NZ_JAUSUQ010000002.1"/>
</dbReference>
<accession>A0ABU0CNN2</accession>
<sequence length="164" mass="18349">MGYTIQAMTSEHWEQVREIYLEGIKTGMATFETEAPSWYAWDQSHLRHCRLVAKDGETVLGWAALSPVSGRCVYAGVAEVSIYIGQRYRGRGIGTALLQALIKESEDKGIWTLQSGIFPENESSLALHSKCGFREVGRRERIGQLNGVWKDIILMERRSSVVGG</sequence>
<gene>
    <name evidence="4" type="ORF">J2S00_000804</name>
</gene>
<keyword evidence="1 4" id="KW-0808">Transferase</keyword>
<dbReference type="PANTHER" id="PTHR43072">
    <property type="entry name" value="N-ACETYLTRANSFERASE"/>
    <property type="match status" value="1"/>
</dbReference>
<comment type="caution">
    <text evidence="4">The sequence shown here is derived from an EMBL/GenBank/DDBJ whole genome shotgun (WGS) entry which is preliminary data.</text>
</comment>
<evidence type="ECO:0000313" key="4">
    <source>
        <dbReference type="EMBL" id="MDQ0338021.1"/>
    </source>
</evidence>
<evidence type="ECO:0000259" key="3">
    <source>
        <dbReference type="PROSITE" id="PS51186"/>
    </source>
</evidence>
<evidence type="ECO:0000256" key="1">
    <source>
        <dbReference type="ARBA" id="ARBA00022679"/>
    </source>
</evidence>
<keyword evidence="5" id="KW-1185">Reference proteome</keyword>
<proteinExistence type="predicted"/>
<name>A0ABU0CNN2_9BACI</name>
<dbReference type="PANTHER" id="PTHR43072:SF23">
    <property type="entry name" value="UPF0039 PROTEIN C11D3.02C"/>
    <property type="match status" value="1"/>
</dbReference>
<evidence type="ECO:0000313" key="5">
    <source>
        <dbReference type="Proteomes" id="UP001232445"/>
    </source>
</evidence>
<evidence type="ECO:0000256" key="2">
    <source>
        <dbReference type="ARBA" id="ARBA00023315"/>
    </source>
</evidence>
<dbReference type="GO" id="GO:0102971">
    <property type="term" value="F:phosphinothricin N-acetyltransferase activity"/>
    <property type="evidence" value="ECO:0007669"/>
    <property type="project" value="UniProtKB-EC"/>
</dbReference>
<protein>
    <submittedName>
        <fullName evidence="4">Phosphinothricin acetyltransferase</fullName>
        <ecNumber evidence="4">2.3.1.183</ecNumber>
    </submittedName>
</protein>
<dbReference type="EC" id="2.3.1.183" evidence="4"/>
<dbReference type="CDD" id="cd04301">
    <property type="entry name" value="NAT_SF"/>
    <property type="match status" value="1"/>
</dbReference>
<dbReference type="InterPro" id="IPR016181">
    <property type="entry name" value="Acyl_CoA_acyltransferase"/>
</dbReference>
<reference evidence="4 5" key="1">
    <citation type="submission" date="2023-07" db="EMBL/GenBank/DDBJ databases">
        <title>Genomic Encyclopedia of Type Strains, Phase IV (KMG-IV): sequencing the most valuable type-strain genomes for metagenomic binning, comparative biology and taxonomic classification.</title>
        <authorList>
            <person name="Goeker M."/>
        </authorList>
    </citation>
    <scope>NUCLEOTIDE SEQUENCE [LARGE SCALE GENOMIC DNA]</scope>
    <source>
        <strain evidence="4 5">DSM 17740</strain>
    </source>
</reference>
<dbReference type="PROSITE" id="PS51186">
    <property type="entry name" value="GNAT"/>
    <property type="match status" value="1"/>
</dbReference>
<dbReference type="SUPFAM" id="SSF55729">
    <property type="entry name" value="Acyl-CoA N-acyltransferases (Nat)"/>
    <property type="match status" value="1"/>
</dbReference>
<organism evidence="4 5">
    <name type="scientific">Caldalkalibacillus uzonensis</name>
    <dbReference type="NCBI Taxonomy" id="353224"/>
    <lineage>
        <taxon>Bacteria</taxon>
        <taxon>Bacillati</taxon>
        <taxon>Bacillota</taxon>
        <taxon>Bacilli</taxon>
        <taxon>Bacillales</taxon>
        <taxon>Bacillaceae</taxon>
        <taxon>Caldalkalibacillus</taxon>
    </lineage>
</organism>